<organism evidence="2 3">
    <name type="scientific">Brevibacterium salitolerans</name>
    <dbReference type="NCBI Taxonomy" id="1403566"/>
    <lineage>
        <taxon>Bacteria</taxon>
        <taxon>Bacillati</taxon>
        <taxon>Actinomycetota</taxon>
        <taxon>Actinomycetes</taxon>
        <taxon>Micrococcales</taxon>
        <taxon>Brevibacteriaceae</taxon>
        <taxon>Brevibacterium</taxon>
    </lineage>
</organism>
<proteinExistence type="predicted"/>
<evidence type="ECO:0000313" key="3">
    <source>
        <dbReference type="Proteomes" id="UP001500984"/>
    </source>
</evidence>
<dbReference type="Proteomes" id="UP001500984">
    <property type="component" value="Unassembled WGS sequence"/>
</dbReference>
<evidence type="ECO:0008006" key="4">
    <source>
        <dbReference type="Google" id="ProtNLM"/>
    </source>
</evidence>
<comment type="caution">
    <text evidence="2">The sequence shown here is derived from an EMBL/GenBank/DDBJ whole genome shotgun (WGS) entry which is preliminary data.</text>
</comment>
<feature type="region of interest" description="Disordered" evidence="1">
    <location>
        <begin position="35"/>
        <end position="62"/>
    </location>
</feature>
<gene>
    <name evidence="2" type="ORF">GCM10009823_04840</name>
</gene>
<protein>
    <recommendedName>
        <fullName evidence="4">DNA (cytosine-5-)-methyltransferase</fullName>
    </recommendedName>
</protein>
<accession>A0ABN2WCD8</accession>
<evidence type="ECO:0000313" key="2">
    <source>
        <dbReference type="EMBL" id="GAA2089216.1"/>
    </source>
</evidence>
<dbReference type="EMBL" id="BAAAPZ010000002">
    <property type="protein sequence ID" value="GAA2089216.1"/>
    <property type="molecule type" value="Genomic_DNA"/>
</dbReference>
<sequence>MALSHRVIDLVTRRGRQPSPETLFALIEEFFDAGDATPKLSPDGNESPAGRSAPAPAILNQDAGPRAAPAFVEWLMGLDQGWVTDPSMGLSHAQQLTALGNGVLPRQTAQALAELVPLTTRRHLLPRP</sequence>
<evidence type="ECO:0000256" key="1">
    <source>
        <dbReference type="SAM" id="MobiDB-lite"/>
    </source>
</evidence>
<name>A0ABN2WCD8_9MICO</name>
<reference evidence="2 3" key="1">
    <citation type="journal article" date="2019" name="Int. J. Syst. Evol. Microbiol.">
        <title>The Global Catalogue of Microorganisms (GCM) 10K type strain sequencing project: providing services to taxonomists for standard genome sequencing and annotation.</title>
        <authorList>
            <consortium name="The Broad Institute Genomics Platform"/>
            <consortium name="The Broad Institute Genome Sequencing Center for Infectious Disease"/>
            <person name="Wu L."/>
            <person name="Ma J."/>
        </authorList>
    </citation>
    <scope>NUCLEOTIDE SEQUENCE [LARGE SCALE GENOMIC DNA]</scope>
    <source>
        <strain evidence="2 3">JCM 15900</strain>
    </source>
</reference>
<keyword evidence="3" id="KW-1185">Reference proteome</keyword>